<keyword evidence="6" id="KW-0547">Nucleotide-binding</keyword>
<evidence type="ECO:0000256" key="5">
    <source>
        <dbReference type="ARBA" id="ARBA00022723"/>
    </source>
</evidence>
<feature type="compositionally biased region" description="Polar residues" evidence="17">
    <location>
        <begin position="178"/>
        <end position="191"/>
    </location>
</feature>
<organism evidence="19 20">
    <name type="scientific">Oldenlandia corymbosa var. corymbosa</name>
    <dbReference type="NCBI Taxonomy" id="529605"/>
    <lineage>
        <taxon>Eukaryota</taxon>
        <taxon>Viridiplantae</taxon>
        <taxon>Streptophyta</taxon>
        <taxon>Embryophyta</taxon>
        <taxon>Tracheophyta</taxon>
        <taxon>Spermatophyta</taxon>
        <taxon>Magnoliopsida</taxon>
        <taxon>eudicotyledons</taxon>
        <taxon>Gunneridae</taxon>
        <taxon>Pentapetalae</taxon>
        <taxon>asterids</taxon>
        <taxon>lamiids</taxon>
        <taxon>Gentianales</taxon>
        <taxon>Rubiaceae</taxon>
        <taxon>Rubioideae</taxon>
        <taxon>Spermacoceae</taxon>
        <taxon>Hedyotis-Oldenlandia complex</taxon>
        <taxon>Oldenlandia</taxon>
    </lineage>
</organism>
<dbReference type="GO" id="GO:0005524">
    <property type="term" value="F:ATP binding"/>
    <property type="evidence" value="ECO:0007669"/>
    <property type="project" value="UniProtKB-KW"/>
</dbReference>
<evidence type="ECO:0000256" key="3">
    <source>
        <dbReference type="ARBA" id="ARBA00008792"/>
    </source>
</evidence>
<keyword evidence="8" id="KW-0378">Hydrolase</keyword>
<evidence type="ECO:0000256" key="15">
    <source>
        <dbReference type="ARBA" id="ARBA00023242"/>
    </source>
</evidence>
<keyword evidence="15" id="KW-0539">Nucleus</keyword>
<dbReference type="InterPro" id="IPR014013">
    <property type="entry name" value="Helic_SF1/SF2_ATP-bd_DinG/Rad3"/>
</dbReference>
<keyword evidence="14" id="KW-0413">Isomerase</keyword>
<feature type="region of interest" description="Disordered" evidence="17">
    <location>
        <begin position="970"/>
        <end position="995"/>
    </location>
</feature>
<keyword evidence="13" id="KW-0234">DNA repair</keyword>
<comment type="cofactor">
    <cofactor evidence="1">
        <name>[4Fe-4S] cluster</name>
        <dbReference type="ChEBI" id="CHEBI:49883"/>
    </cofactor>
</comment>
<evidence type="ECO:0000259" key="18">
    <source>
        <dbReference type="PROSITE" id="PS51193"/>
    </source>
</evidence>
<dbReference type="GO" id="GO:0051539">
    <property type="term" value="F:4 iron, 4 sulfur cluster binding"/>
    <property type="evidence" value="ECO:0007669"/>
    <property type="project" value="UniProtKB-KW"/>
</dbReference>
<dbReference type="InterPro" id="IPR027417">
    <property type="entry name" value="P-loop_NTPase"/>
</dbReference>
<dbReference type="PANTHER" id="PTHR11472">
    <property type="entry name" value="DNA REPAIR DEAD HELICASE RAD3/XP-D SUBFAMILY MEMBER"/>
    <property type="match status" value="1"/>
</dbReference>
<keyword evidence="4" id="KW-0004">4Fe-4S</keyword>
<dbReference type="PANTHER" id="PTHR11472:SF47">
    <property type="entry name" value="FANCONI ANEMIA GROUP J PROTEIN"/>
    <property type="match status" value="1"/>
</dbReference>
<dbReference type="GO" id="GO:0016818">
    <property type="term" value="F:hydrolase activity, acting on acid anhydrides, in phosphorus-containing anhydrides"/>
    <property type="evidence" value="ECO:0007669"/>
    <property type="project" value="InterPro"/>
</dbReference>
<dbReference type="InterPro" id="IPR006555">
    <property type="entry name" value="ATP-dep_Helicase_C"/>
</dbReference>
<dbReference type="Pfam" id="PF06733">
    <property type="entry name" value="DEAD_2"/>
    <property type="match status" value="1"/>
</dbReference>
<evidence type="ECO:0000256" key="16">
    <source>
        <dbReference type="ARBA" id="ARBA00082714"/>
    </source>
</evidence>
<dbReference type="FunFam" id="3.40.50.300:FF:000731">
    <property type="entry name" value="Fanconi anemia group J protein homolog"/>
    <property type="match status" value="1"/>
</dbReference>
<dbReference type="InterPro" id="IPR010614">
    <property type="entry name" value="RAD3-like_helicase_DEAD"/>
</dbReference>
<evidence type="ECO:0000313" key="19">
    <source>
        <dbReference type="EMBL" id="CAI9115235.1"/>
    </source>
</evidence>
<accession>A0AAV1E4X1</accession>
<keyword evidence="12" id="KW-0411">Iron-sulfur</keyword>
<evidence type="ECO:0000256" key="1">
    <source>
        <dbReference type="ARBA" id="ARBA00001966"/>
    </source>
</evidence>
<feature type="region of interest" description="Disordered" evidence="17">
    <location>
        <begin position="176"/>
        <end position="195"/>
    </location>
</feature>
<dbReference type="InterPro" id="IPR045028">
    <property type="entry name" value="DinG/Rad3-like"/>
</dbReference>
<dbReference type="CDD" id="cd18788">
    <property type="entry name" value="SF2_C_XPD"/>
    <property type="match status" value="1"/>
</dbReference>
<dbReference type="GO" id="GO:0003677">
    <property type="term" value="F:DNA binding"/>
    <property type="evidence" value="ECO:0007669"/>
    <property type="project" value="InterPro"/>
</dbReference>
<dbReference type="PROSITE" id="PS51193">
    <property type="entry name" value="HELICASE_ATP_BIND_2"/>
    <property type="match status" value="1"/>
</dbReference>
<protein>
    <recommendedName>
        <fullName evidence="16">DNA 5'-3' helicase FANCJ</fullName>
    </recommendedName>
</protein>
<evidence type="ECO:0000256" key="11">
    <source>
        <dbReference type="ARBA" id="ARBA00023004"/>
    </source>
</evidence>
<evidence type="ECO:0000256" key="4">
    <source>
        <dbReference type="ARBA" id="ARBA00022485"/>
    </source>
</evidence>
<evidence type="ECO:0000256" key="7">
    <source>
        <dbReference type="ARBA" id="ARBA00022763"/>
    </source>
</evidence>
<keyword evidence="10" id="KW-0067">ATP-binding</keyword>
<dbReference type="SUPFAM" id="SSF52540">
    <property type="entry name" value="P-loop containing nucleoside triphosphate hydrolases"/>
    <property type="match status" value="1"/>
</dbReference>
<dbReference type="Proteomes" id="UP001161247">
    <property type="component" value="Chromosome 8"/>
</dbReference>
<name>A0AAV1E4X1_OLDCO</name>
<evidence type="ECO:0000256" key="12">
    <source>
        <dbReference type="ARBA" id="ARBA00023014"/>
    </source>
</evidence>
<evidence type="ECO:0000256" key="10">
    <source>
        <dbReference type="ARBA" id="ARBA00022840"/>
    </source>
</evidence>
<keyword evidence="20" id="KW-1185">Reference proteome</keyword>
<dbReference type="Gene3D" id="3.40.50.300">
    <property type="entry name" value="P-loop containing nucleotide triphosphate hydrolases"/>
    <property type="match status" value="2"/>
</dbReference>
<feature type="compositionally biased region" description="Pro residues" evidence="17">
    <location>
        <begin position="56"/>
        <end position="67"/>
    </location>
</feature>
<keyword evidence="7" id="KW-0227">DNA damage</keyword>
<evidence type="ECO:0000256" key="14">
    <source>
        <dbReference type="ARBA" id="ARBA00023235"/>
    </source>
</evidence>
<keyword evidence="5" id="KW-0479">Metal-binding</keyword>
<sequence length="1410" mass="156967">MALECRGRETHTKNSKAEKKITQKIQFNKMNSMPSGKKPAKINAKMKKEAQTKYSPPTPLTAPPAPANPKMSTARNVLHIGGLQVEFPYSQPYGTQLAYMNRVISTLDRAQREGHCHALLESPTGTGKSLSLLCSTLAWQQNIKLTKGRGGVLPSENSRPNPEALSDPMNCGGGFIPESQTQSQQPLSGNVESVAGNDNKKKKLRLAPTIYYASRTHAQIRQVIQEYRRTTYRVQMAVLASRKHYCTNMYIRGTANVDEQCKLLLKEGGCSERRNVHKVRGHHSLHKGGCHEAHDIEDLVKVGEVVKGCSYFAARELAEDAELVFCPYNYIINPLIRRAMEIDIKGAIIILDEAHNIEDVARDAGSFDVEEDGLLQLQTELSQLALVEPDTYQPILEMIEDIFSWIDRRKSTLEKRDFQHYFSCWTGDKALIELEEANVTRKCFPILQKCAIKAIKDASEAEAEPEVACLSGVSATVLEGLFSSLSYFFSGDGLHVNDYLLALQRYIKKDGGSYEVSELMEGAKGSNKIGMTQRKLAWPLCKDDTEKGAWIYSFSLWCLNPAVVFRGIADTSLSVILTSGTLSPLNSFSSELGVQFGTCLEAPHVIDVESQLWAGVISKGPKDYPLNASYKTAEAFAFQDALGTSLEEICKIVPGGCLVFFPSYKLMDKLCKRWEETGEWSRLNAQKHLFIEPRGGNQDALTPVLNAYYNSIHQKNKSVIGRKRRGKNSDSYNITESSQNATREGAAFLAVCRGKISEGMDFSDDNARLVIIVGIPFPNVHDILVGQKKKFNDTFRLSKGLLSGNEWYCNQAFRALNQATGRCIRHRYDYGGILYLDERFCEERNRPYISKWFRKSIRHWDSFEKSLEDLKAFFKRAKDHVDKAIESSSISKPAVEGISSVTENKRNTNASIKNGKQCRSGQKVSNSSVEDENGSMVYRSLYSEMKNQSCPKMDPQRFISTQEKDMRIDLESDTEKDSGLSMPASTMLSPADPNLTTVKETPALISDSHLMTSEKFLIEDSSLTTVPSTNEVPDIFSQSPPQSLVNSSLAVMSICSLSTPERLVHDRMKNLIAETGSPCTLSANSYSHKRRKSLYPSSDCVHKEQIGLPDRTPDSVGYVESNTTQADMHSSEEIDTETINLNKEKRRSLQSSPFNGAEMLSTPSIDLSKDKWLGISCSECKTPLGLPHNLCIRCTLTSSSKVHLRSLRKKQLTNGIECSPSVPVLISDISFFDKRLFERNSDGVWCKADGCVFSTIFCPFCPDSTTCLGVQVMATDASNAYLQDKVLLYSDGLESKNPTSPKLEDSSPSTGSCRLKTAGLSPPIEKFAYLPQQQSLGDATTEERSANHSRKLMQTQEIPALAVYFTVHGSRGGFKFLEDLLDSSNSWDIWLTDDNDEAEDVRMISQVPCP</sequence>
<dbReference type="Pfam" id="PF13307">
    <property type="entry name" value="Helicase_C_2"/>
    <property type="match status" value="1"/>
</dbReference>
<dbReference type="GO" id="GO:0003678">
    <property type="term" value="F:DNA helicase activity"/>
    <property type="evidence" value="ECO:0007669"/>
    <property type="project" value="InterPro"/>
</dbReference>
<proteinExistence type="inferred from homology"/>
<comment type="similarity">
    <text evidence="3">Belongs to the DEAD box helicase family. DEAH subfamily.</text>
</comment>
<keyword evidence="9" id="KW-0347">Helicase</keyword>
<evidence type="ECO:0000256" key="9">
    <source>
        <dbReference type="ARBA" id="ARBA00022806"/>
    </source>
</evidence>
<dbReference type="GO" id="GO:0046872">
    <property type="term" value="F:metal ion binding"/>
    <property type="evidence" value="ECO:0007669"/>
    <property type="project" value="UniProtKB-KW"/>
</dbReference>
<comment type="subcellular location">
    <subcellularLocation>
        <location evidence="2">Nucleus</location>
    </subcellularLocation>
</comment>
<dbReference type="GO" id="GO:0006289">
    <property type="term" value="P:nucleotide-excision repair"/>
    <property type="evidence" value="ECO:0007669"/>
    <property type="project" value="TreeGrafter"/>
</dbReference>
<dbReference type="EMBL" id="OX459125">
    <property type="protein sequence ID" value="CAI9115235.1"/>
    <property type="molecule type" value="Genomic_DNA"/>
</dbReference>
<evidence type="ECO:0000256" key="17">
    <source>
        <dbReference type="SAM" id="MobiDB-lite"/>
    </source>
</evidence>
<gene>
    <name evidence="19" type="ORF">OLC1_LOCUS21802</name>
</gene>
<feature type="region of interest" description="Disordered" evidence="17">
    <location>
        <begin position="30"/>
        <end position="67"/>
    </location>
</feature>
<feature type="compositionally biased region" description="Polar residues" evidence="17">
    <location>
        <begin position="983"/>
        <end position="995"/>
    </location>
</feature>
<dbReference type="SMART" id="SM00488">
    <property type="entry name" value="DEXDc2"/>
    <property type="match status" value="1"/>
</dbReference>
<dbReference type="GO" id="GO:1990918">
    <property type="term" value="P:double-strand break repair involved in meiotic recombination"/>
    <property type="evidence" value="ECO:0007669"/>
    <property type="project" value="TreeGrafter"/>
</dbReference>
<feature type="compositionally biased region" description="Polar residues" evidence="17">
    <location>
        <begin position="899"/>
        <end position="928"/>
    </location>
</feature>
<evidence type="ECO:0000256" key="2">
    <source>
        <dbReference type="ARBA" id="ARBA00004123"/>
    </source>
</evidence>
<evidence type="ECO:0000256" key="13">
    <source>
        <dbReference type="ARBA" id="ARBA00023204"/>
    </source>
</evidence>
<dbReference type="SMART" id="SM00491">
    <property type="entry name" value="HELICc2"/>
    <property type="match status" value="1"/>
</dbReference>
<dbReference type="InterPro" id="IPR006554">
    <property type="entry name" value="Helicase-like_DEXD_c2"/>
</dbReference>
<keyword evidence="11" id="KW-0408">Iron</keyword>
<evidence type="ECO:0000313" key="20">
    <source>
        <dbReference type="Proteomes" id="UP001161247"/>
    </source>
</evidence>
<reference evidence="19" key="1">
    <citation type="submission" date="2023-03" db="EMBL/GenBank/DDBJ databases">
        <authorList>
            <person name="Julca I."/>
        </authorList>
    </citation>
    <scope>NUCLEOTIDE SEQUENCE</scope>
</reference>
<feature type="region of interest" description="Disordered" evidence="17">
    <location>
        <begin position="895"/>
        <end position="932"/>
    </location>
</feature>
<feature type="domain" description="Helicase ATP-binding" evidence="18">
    <location>
        <begin position="82"/>
        <end position="403"/>
    </location>
</feature>
<evidence type="ECO:0000256" key="6">
    <source>
        <dbReference type="ARBA" id="ARBA00022741"/>
    </source>
</evidence>
<dbReference type="GO" id="GO:0005634">
    <property type="term" value="C:nucleus"/>
    <property type="evidence" value="ECO:0007669"/>
    <property type="project" value="UniProtKB-SubCell"/>
</dbReference>
<evidence type="ECO:0000256" key="8">
    <source>
        <dbReference type="ARBA" id="ARBA00022801"/>
    </source>
</evidence>